<gene>
    <name evidence="4" type="ORF">BCF50_3496</name>
    <name evidence="3" type="ORF">EGI05_08160</name>
</gene>
<reference evidence="4 6" key="2">
    <citation type="submission" date="2019-03" db="EMBL/GenBank/DDBJ databases">
        <title>Genomic Encyclopedia of Archaeal and Bacterial Type Strains, Phase II (KMG-II): from individual species to whole genera.</title>
        <authorList>
            <person name="Goeker M."/>
        </authorList>
    </citation>
    <scope>NUCLEOTIDE SEQUENCE [LARGE SCALE GENOMIC DNA]</scope>
    <source>
        <strain evidence="4 6">DSM 15235</strain>
    </source>
</reference>
<dbReference type="NCBIfam" id="TIGR02167">
    <property type="entry name" value="Liste_lipo_26"/>
    <property type="match status" value="9"/>
</dbReference>
<reference evidence="3 5" key="1">
    <citation type="submission" date="2018-11" db="EMBL/GenBank/DDBJ databases">
        <title>Proposal to divide the Flavobacteriaceae and reorganize its genera based on Amino Acid Identity values calculated from whole genome sequences.</title>
        <authorList>
            <person name="Nicholson A.C."/>
            <person name="Gulvik C.A."/>
            <person name="Whitney A.M."/>
            <person name="Humrighouse B.W."/>
            <person name="Bell M."/>
            <person name="Holmes B."/>
            <person name="Steigerwalt A."/>
            <person name="Villarma A."/>
            <person name="Sheth M."/>
            <person name="Batra D."/>
            <person name="Pryor J."/>
            <person name="Bernardet J.-F."/>
            <person name="Hugo C."/>
            <person name="Kampfer P."/>
            <person name="Newman J."/>
            <person name="Mcquiston J.R."/>
        </authorList>
    </citation>
    <scope>NUCLEOTIDE SEQUENCE [LARGE SCALE GENOMIC DNA]</scope>
    <source>
        <strain evidence="3 5">DSM 15235</strain>
    </source>
</reference>
<evidence type="ECO:0000259" key="2">
    <source>
        <dbReference type="Pfam" id="PF18962"/>
    </source>
</evidence>
<evidence type="ECO:0000313" key="5">
    <source>
        <dbReference type="Proteomes" id="UP000269375"/>
    </source>
</evidence>
<dbReference type="AlphaFoldDB" id="A0A3N0W718"/>
<dbReference type="InterPro" id="IPR005046">
    <property type="entry name" value="DUF285"/>
</dbReference>
<dbReference type="RefSeq" id="WP_123262516.1">
    <property type="nucleotide sequence ID" value="NZ_RJTX01000001.1"/>
</dbReference>
<dbReference type="Proteomes" id="UP000295709">
    <property type="component" value="Unassembled WGS sequence"/>
</dbReference>
<dbReference type="EMBL" id="RJTX01000001">
    <property type="protein sequence ID" value="ROI00832.1"/>
    <property type="molecule type" value="Genomic_DNA"/>
</dbReference>
<dbReference type="Pfam" id="PF03382">
    <property type="entry name" value="DUF285"/>
    <property type="match status" value="2"/>
</dbReference>
<evidence type="ECO:0000313" key="6">
    <source>
        <dbReference type="Proteomes" id="UP000295709"/>
    </source>
</evidence>
<dbReference type="EMBL" id="SOQW01000005">
    <property type="protein sequence ID" value="TDX90305.1"/>
    <property type="molecule type" value="Genomic_DNA"/>
</dbReference>
<evidence type="ECO:0000313" key="4">
    <source>
        <dbReference type="EMBL" id="TDX90305.1"/>
    </source>
</evidence>
<sequence length="620" mass="70102">MKFKFLFFGIFFILFSLVRAQNEFITVWKPSNTGFIPSQSTANQIYFPGIGDNYTIYWEEVGYPSHNGTLSNVTTVLNVPLLIDFGTPLNPVANNATYTVKVSQGNGNFNRICFYAPNMFYRGDSHKIINIAQWGDVHWSSMERAFNYCTEMDVTATDIPDLSNLSTLAGMLAGCYNMIGNPSINNWDTSNVTNLSECFNFATKFNQPISNWDISNVTDISYMFGNAYLFNQPIGNWNTSHVTNMAGVFLGALVFNQPLANWDTSKATNMSQLFSNAELFDQPIGNWDTSKVTNMANLFHGIKMFNQPIASWDISKVTSIAYMFSGAHQFNQPIENWDTSSVTDMRGVFRENKAFNLPIANWNTSLVTNMLDMFASSEKFNQPIGNWDTSKVTDMAYMFYEARAFNQPIGNWDTSKVINMLYMFTGAQMFNQPLGNWDTSKVTDMRHMFKNAPKFNQDLGTWNLSLVTQMDNMLDSSGMKCNNYNSTLYGWANNSSTPNNLILGASGLKYSTAQAIAARNILSNTKGWFIVNDIYDPECDVLATSEVHKKNLKFYPNPVKNTLYFSEDLQNIEIYSMDGKLLKRNTKANHMDIPELLKGIYILKATDLSGNLISEKIIKE</sequence>
<keyword evidence="1" id="KW-0732">Signal</keyword>
<evidence type="ECO:0000256" key="1">
    <source>
        <dbReference type="ARBA" id="ARBA00022729"/>
    </source>
</evidence>
<accession>A0A3N0W718</accession>
<dbReference type="InterPro" id="IPR011889">
    <property type="entry name" value="Liste_lipo_26"/>
</dbReference>
<evidence type="ECO:0000313" key="3">
    <source>
        <dbReference type="EMBL" id="ROI00832.1"/>
    </source>
</evidence>
<protein>
    <submittedName>
        <fullName evidence="3">BspA family leucine-rich repeat surface protein</fullName>
    </submittedName>
    <submittedName>
        <fullName evidence="4">Secreted protein (Por secretion system target)</fullName>
    </submittedName>
</protein>
<proteinExistence type="predicted"/>
<dbReference type="OrthoDB" id="9813840at2"/>
<dbReference type="Pfam" id="PF18962">
    <property type="entry name" value="Por_Secre_tail"/>
    <property type="match status" value="1"/>
</dbReference>
<name>A0A3N0W718_9FLAO</name>
<dbReference type="InterPro" id="IPR026444">
    <property type="entry name" value="Secre_tail"/>
</dbReference>
<organism evidence="3 5">
    <name type="scientific">Chryseobacterium daecheongense</name>
    <dbReference type="NCBI Taxonomy" id="192389"/>
    <lineage>
        <taxon>Bacteria</taxon>
        <taxon>Pseudomonadati</taxon>
        <taxon>Bacteroidota</taxon>
        <taxon>Flavobacteriia</taxon>
        <taxon>Flavobacteriales</taxon>
        <taxon>Weeksellaceae</taxon>
        <taxon>Chryseobacterium group</taxon>
        <taxon>Chryseobacterium</taxon>
    </lineage>
</organism>
<dbReference type="NCBIfam" id="TIGR04183">
    <property type="entry name" value="Por_Secre_tail"/>
    <property type="match status" value="1"/>
</dbReference>
<comment type="caution">
    <text evidence="3">The sequence shown here is derived from an EMBL/GenBank/DDBJ whole genome shotgun (WGS) entry which is preliminary data.</text>
</comment>
<keyword evidence="6" id="KW-1185">Reference proteome</keyword>
<dbReference type="Proteomes" id="UP000269375">
    <property type="component" value="Unassembled WGS sequence"/>
</dbReference>
<feature type="domain" description="Secretion system C-terminal sorting" evidence="2">
    <location>
        <begin position="555"/>
        <end position="618"/>
    </location>
</feature>